<name>A0A856MIU0_9CYAN</name>
<evidence type="ECO:0000313" key="3">
    <source>
        <dbReference type="Proteomes" id="UP000503129"/>
    </source>
</evidence>
<keyword evidence="1" id="KW-0472">Membrane</keyword>
<evidence type="ECO:0000256" key="1">
    <source>
        <dbReference type="SAM" id="Phobius"/>
    </source>
</evidence>
<keyword evidence="3" id="KW-1185">Reference proteome</keyword>
<protein>
    <submittedName>
        <fullName evidence="2">Uncharacterized protein</fullName>
    </submittedName>
</protein>
<sequence>MPQSMASVTDLVLPNNDKAITQTEVELLITQAIRYHEFRTTVHAIFMIVIVYTGGFSCALFLFINQWTPHH</sequence>
<evidence type="ECO:0000313" key="2">
    <source>
        <dbReference type="EMBL" id="QDL09067.1"/>
    </source>
</evidence>
<accession>A0A856MIU0</accession>
<dbReference type="Proteomes" id="UP000503129">
    <property type="component" value="Chromosome"/>
</dbReference>
<proteinExistence type="predicted"/>
<organism evidence="2 3">
    <name type="scientific">Brasilonema sennae CENA114</name>
    <dbReference type="NCBI Taxonomy" id="415709"/>
    <lineage>
        <taxon>Bacteria</taxon>
        <taxon>Bacillati</taxon>
        <taxon>Cyanobacteriota</taxon>
        <taxon>Cyanophyceae</taxon>
        <taxon>Nostocales</taxon>
        <taxon>Scytonemataceae</taxon>
        <taxon>Brasilonema</taxon>
        <taxon>Bromeliae group (in: Brasilonema)</taxon>
    </lineage>
</organism>
<keyword evidence="1" id="KW-1133">Transmembrane helix</keyword>
<feature type="transmembrane region" description="Helical" evidence="1">
    <location>
        <begin position="44"/>
        <end position="64"/>
    </location>
</feature>
<dbReference type="AlphaFoldDB" id="A0A856MIU0"/>
<dbReference type="KEGG" id="bsen:DP114_15210"/>
<keyword evidence="1" id="KW-0812">Transmembrane</keyword>
<gene>
    <name evidence="2" type="ORF">DP114_15210</name>
</gene>
<dbReference type="EMBL" id="CP030118">
    <property type="protein sequence ID" value="QDL09067.1"/>
    <property type="molecule type" value="Genomic_DNA"/>
</dbReference>
<reference evidence="2 3" key="1">
    <citation type="submission" date="2018-06" db="EMBL/GenBank/DDBJ databases">
        <title>Comparative genomics of Brasilonema spp. strains.</title>
        <authorList>
            <person name="Alvarenga D.O."/>
            <person name="Fiore M.F."/>
            <person name="Varani A.M."/>
        </authorList>
    </citation>
    <scope>NUCLEOTIDE SEQUENCE [LARGE SCALE GENOMIC DNA]</scope>
    <source>
        <strain evidence="2 3">CENA114</strain>
    </source>
</reference>